<keyword evidence="1" id="KW-0472">Membrane</keyword>
<feature type="transmembrane region" description="Helical" evidence="1">
    <location>
        <begin position="27"/>
        <end position="46"/>
    </location>
</feature>
<feature type="transmembrane region" description="Helical" evidence="1">
    <location>
        <begin position="279"/>
        <end position="296"/>
    </location>
</feature>
<keyword evidence="1" id="KW-1133">Transmembrane helix</keyword>
<dbReference type="Proteomes" id="UP000321323">
    <property type="component" value="Chromosome"/>
</dbReference>
<evidence type="ECO:0000313" key="3">
    <source>
        <dbReference type="Proteomes" id="UP000321323"/>
    </source>
</evidence>
<organism evidence="2 3">
    <name type="scientific">[Empedobacter] haloabium</name>
    <dbReference type="NCBI Taxonomy" id="592317"/>
    <lineage>
        <taxon>Bacteria</taxon>
        <taxon>Pseudomonadati</taxon>
        <taxon>Pseudomonadota</taxon>
        <taxon>Betaproteobacteria</taxon>
        <taxon>Burkholderiales</taxon>
        <taxon>Oxalobacteraceae</taxon>
        <taxon>Telluria group</taxon>
        <taxon>Telluria group incertae sedis</taxon>
    </lineage>
</organism>
<feature type="transmembrane region" description="Helical" evidence="1">
    <location>
        <begin position="421"/>
        <end position="444"/>
    </location>
</feature>
<name>A0ABZ1UG15_9BURK</name>
<feature type="transmembrane region" description="Helical" evidence="1">
    <location>
        <begin position="389"/>
        <end position="409"/>
    </location>
</feature>
<feature type="transmembrane region" description="Helical" evidence="1">
    <location>
        <begin position="173"/>
        <end position="193"/>
    </location>
</feature>
<accession>A0ABZ1UG15</accession>
<feature type="transmembrane region" description="Helical" evidence="1">
    <location>
        <begin position="450"/>
        <end position="468"/>
    </location>
</feature>
<protein>
    <recommendedName>
        <fullName evidence="4">ABC transporter permease</fullName>
    </recommendedName>
</protein>
<feature type="transmembrane region" description="Helical" evidence="1">
    <location>
        <begin position="120"/>
        <end position="138"/>
    </location>
</feature>
<proteinExistence type="predicted"/>
<gene>
    <name evidence="2" type="ORF">E7V67_015605</name>
</gene>
<reference evidence="2 3" key="1">
    <citation type="journal article" date="2019" name="Int. J. Syst. Evol. Microbiol.">
        <title>The Draft Whole-Genome Sequence of the Antibiotic Producer Empedobacter haloabium ATCC 31962 Provides Indications for Its Taxonomic Reclassification.</title>
        <authorList>
            <person name="Miess H."/>
            <person name="Arlt P."/>
            <person name="Apel A.K."/>
            <person name="Weber T."/>
            <person name="Nieselt K."/>
            <person name="Hanssen F."/>
            <person name="Czemmel S."/>
            <person name="Nahnsen S."/>
            <person name="Gross H."/>
        </authorList>
    </citation>
    <scope>NUCLEOTIDE SEQUENCE [LARGE SCALE GENOMIC DNA]</scope>
    <source>
        <strain evidence="2 3">ATCC 31962</strain>
    </source>
</reference>
<feature type="transmembrane region" description="Helical" evidence="1">
    <location>
        <begin position="95"/>
        <end position="114"/>
    </location>
</feature>
<evidence type="ECO:0008006" key="4">
    <source>
        <dbReference type="Google" id="ProtNLM"/>
    </source>
</evidence>
<evidence type="ECO:0000313" key="2">
    <source>
        <dbReference type="EMBL" id="WUR11144.1"/>
    </source>
</evidence>
<feature type="transmembrane region" description="Helical" evidence="1">
    <location>
        <begin position="308"/>
        <end position="332"/>
    </location>
</feature>
<feature type="transmembrane region" description="Helical" evidence="1">
    <location>
        <begin position="52"/>
        <end position="74"/>
    </location>
</feature>
<sequence length="486" mass="51683">MTAADTQAWRALLRQPVLSWRLSRSAWIAWGLLGGALLAFAAFGIGQDDWRAGILAAGFFLTAFVTACWLELLGSAIRQNQPALACLVPGQHRRIVTAVAAAWSLAALLVAGLFGLPFGHFGYVLLAAAAAFLFLAALQQWPWLLLVPLAVMIVDRFVPLVPGAGMRAVHATLGETGLTLAGLALLLGLAAFVQRRLLPRGGDRHLAWQRRYDARAQAMKEALALPGQEYAAAWRPSAWLQQPYLAGLRRLTERAGWARPPRNRAQALLFALRSASHPGAMLGALATAVAFVLAAGSRLGQGLDRDGLAGLSCVILVVTPLVTHVHAVLAALQRYRTEQALLRLTPAAPRSAAFNRQLGGALLARFGLLWLACVASASLSAAVLAPGVAAQGAVGISAALTLLLAPALLRNHAASRRLSPQVITLVIAAVVALSVLLRIVVVVWRDDMPWLPIAAIVVAAVWLTWRGWRRLPALPPAFPAGRLAQD</sequence>
<evidence type="ECO:0000256" key="1">
    <source>
        <dbReference type="SAM" id="Phobius"/>
    </source>
</evidence>
<keyword evidence="3" id="KW-1185">Reference proteome</keyword>
<keyword evidence="1" id="KW-0812">Transmembrane</keyword>
<feature type="transmembrane region" description="Helical" evidence="1">
    <location>
        <begin position="362"/>
        <end position="383"/>
    </location>
</feature>
<dbReference type="EMBL" id="CP136508">
    <property type="protein sequence ID" value="WUR11144.1"/>
    <property type="molecule type" value="Genomic_DNA"/>
</dbReference>